<dbReference type="AlphaFoldDB" id="A0A6C7E9K5"/>
<proteinExistence type="predicted"/>
<dbReference type="RefSeq" id="WP_015441146.1">
    <property type="nucleotide sequence ID" value="NC_020520.1"/>
</dbReference>
<keyword evidence="2" id="KW-1185">Reference proteome</keyword>
<accession>A0A6C7E9K5</accession>
<dbReference type="OrthoDB" id="4548523at2"/>
<evidence type="ECO:0000313" key="2">
    <source>
        <dbReference type="Proteomes" id="UP000011863"/>
    </source>
</evidence>
<evidence type="ECO:0000313" key="1">
    <source>
        <dbReference type="EMBL" id="BAN01899.1"/>
    </source>
</evidence>
<reference evidence="1 2" key="1">
    <citation type="journal article" date="2013" name="Int. J. Syst. Evol. Microbiol.">
        <title>Ilumatobacter nonamiense sp. nov. and Ilumatobacter coccineum sp. nov., isolated from seashore sand.</title>
        <authorList>
            <person name="Matsumoto A."/>
            <person name="Kasai H."/>
            <person name="Matsuo Y."/>
            <person name="Shizuri Y."/>
            <person name="Ichikawa N."/>
            <person name="Fujita N."/>
            <person name="Omura S."/>
            <person name="Takahashi Y."/>
        </authorList>
    </citation>
    <scope>NUCLEOTIDE SEQUENCE [LARGE SCALE GENOMIC DNA]</scope>
    <source>
        <strain evidence="2">NBRC 103263 / KCTC 29153 / YM16-304</strain>
    </source>
</reference>
<dbReference type="Proteomes" id="UP000011863">
    <property type="component" value="Chromosome"/>
</dbReference>
<gene>
    <name evidence="1" type="ORF">YM304_15850</name>
</gene>
<sequence>MTRPPVPPIPFAADERTTLNAFLDQYRAAFLDRAWGLDSTQLNITLPPSSLSLARLIGHMTGVENCWFLERFDGQPEPAYAAALDWEADPDAEMTRAETLPVDQLLAEFDEACNDARRRAAAADSLDQLSTATSPSGERYSLRWIMVHMIEEYARHCGHADLIRESIDGDTAG</sequence>
<organism evidence="1 2">
    <name type="scientific">Ilumatobacter coccineus (strain NBRC 103263 / KCTC 29153 / YM16-304)</name>
    <dbReference type="NCBI Taxonomy" id="1313172"/>
    <lineage>
        <taxon>Bacteria</taxon>
        <taxon>Bacillati</taxon>
        <taxon>Actinomycetota</taxon>
        <taxon>Acidimicrobiia</taxon>
        <taxon>Acidimicrobiales</taxon>
        <taxon>Ilumatobacteraceae</taxon>
        <taxon>Ilumatobacter</taxon>
    </lineage>
</organism>
<name>A0A6C7E9K5_ILUCY</name>
<dbReference type="KEGG" id="aym:YM304_15850"/>
<dbReference type="Pfam" id="PF04978">
    <property type="entry name" value="MST"/>
    <property type="match status" value="1"/>
</dbReference>
<dbReference type="InterPro" id="IPR007061">
    <property type="entry name" value="MST-like"/>
</dbReference>
<dbReference type="SUPFAM" id="SSF109854">
    <property type="entry name" value="DinB/YfiT-like putative metalloenzymes"/>
    <property type="match status" value="1"/>
</dbReference>
<dbReference type="Gene3D" id="1.20.120.450">
    <property type="entry name" value="dinb family like domain"/>
    <property type="match status" value="1"/>
</dbReference>
<dbReference type="InterPro" id="IPR034660">
    <property type="entry name" value="DinB/YfiT-like"/>
</dbReference>
<evidence type="ECO:0008006" key="3">
    <source>
        <dbReference type="Google" id="ProtNLM"/>
    </source>
</evidence>
<dbReference type="EMBL" id="AP012057">
    <property type="protein sequence ID" value="BAN01899.1"/>
    <property type="molecule type" value="Genomic_DNA"/>
</dbReference>
<protein>
    <recommendedName>
        <fullName evidence="3">Mini-circle protein</fullName>
    </recommendedName>
</protein>